<dbReference type="InterPro" id="IPR052353">
    <property type="entry name" value="Benzoxazolinone_Detox_Enz"/>
</dbReference>
<proteinExistence type="predicted"/>
<dbReference type="PANTHER" id="PTHR30212">
    <property type="entry name" value="PROTEIN YIIM"/>
    <property type="match status" value="1"/>
</dbReference>
<accession>A0ABY3W8N5</accession>
<dbReference type="EMBL" id="CP093326">
    <property type="protein sequence ID" value="UNK46693.1"/>
    <property type="molecule type" value="Genomic_DNA"/>
</dbReference>
<dbReference type="InterPro" id="IPR011037">
    <property type="entry name" value="Pyrv_Knase-like_insert_dom_sf"/>
</dbReference>
<feature type="domain" description="MOSC" evidence="1">
    <location>
        <begin position="30"/>
        <end position="165"/>
    </location>
</feature>
<gene>
    <name evidence="2" type="ORF">MNQ99_04870</name>
</gene>
<dbReference type="InterPro" id="IPR005302">
    <property type="entry name" value="MoCF_Sase_C"/>
</dbReference>
<sequence length="219" mass="23526">MNPGSLLALCRLHALKPDASKVGITGIDKRPVDGRIPVHSMGLRADVQADRKNHGGELKALYAYAQEDAEIWSAELGRDIPPGLFGENLRTTGIQVSGALVGERWQVGPEVVVEVTMPRIPCATFARHMDEPRWVKRFLQKGLPGAYLKVITTGSLAAGDGIHVLSRPRHGVSVAESSLGLTPEQAQALRESEANGEIALHGNVSTAVRRALDPGRIRA</sequence>
<dbReference type="SUPFAM" id="SSF50800">
    <property type="entry name" value="PK beta-barrel domain-like"/>
    <property type="match status" value="1"/>
</dbReference>
<dbReference type="Gene3D" id="2.40.33.20">
    <property type="entry name" value="PK beta-barrel domain-like"/>
    <property type="match status" value="1"/>
</dbReference>
<protein>
    <submittedName>
        <fullName evidence="2">MOSC domain-containing protein</fullName>
    </submittedName>
</protein>
<dbReference type="Proteomes" id="UP000829069">
    <property type="component" value="Chromosome"/>
</dbReference>
<organism evidence="2 3">
    <name type="scientific">Arthrobacter sulfonylureivorans</name>
    <dbReference type="NCBI Taxonomy" id="2486855"/>
    <lineage>
        <taxon>Bacteria</taxon>
        <taxon>Bacillati</taxon>
        <taxon>Actinomycetota</taxon>
        <taxon>Actinomycetes</taxon>
        <taxon>Micrococcales</taxon>
        <taxon>Micrococcaceae</taxon>
        <taxon>Arthrobacter</taxon>
    </lineage>
</organism>
<dbReference type="PROSITE" id="PS51340">
    <property type="entry name" value="MOSC"/>
    <property type="match status" value="1"/>
</dbReference>
<dbReference type="RefSeq" id="WP_241914646.1">
    <property type="nucleotide sequence ID" value="NZ_CP093326.1"/>
</dbReference>
<keyword evidence="3" id="KW-1185">Reference proteome</keyword>
<name>A0ABY3W8N5_9MICC</name>
<dbReference type="PANTHER" id="PTHR30212:SF2">
    <property type="entry name" value="PROTEIN YIIM"/>
    <property type="match status" value="1"/>
</dbReference>
<evidence type="ECO:0000259" key="1">
    <source>
        <dbReference type="PROSITE" id="PS51340"/>
    </source>
</evidence>
<evidence type="ECO:0000313" key="2">
    <source>
        <dbReference type="EMBL" id="UNK46693.1"/>
    </source>
</evidence>
<reference evidence="2 3" key="1">
    <citation type="submission" date="2022-03" db="EMBL/GenBank/DDBJ databases">
        <title>Isotopic signatures of nitrous oxide derived from detoxification processes.</title>
        <authorList>
            <person name="Behrendt U."/>
            <person name="Buchen C."/>
            <person name="Well R."/>
            <person name="Ulrich A."/>
            <person name="Rohe L."/>
            <person name="Kolb S."/>
            <person name="Schloter M."/>
            <person name="Horn M.A."/>
            <person name="Augustin J."/>
        </authorList>
    </citation>
    <scope>NUCLEOTIDE SEQUENCE [LARGE SCALE GENOMIC DNA]</scope>
    <source>
        <strain evidence="2 3">S4-C24</strain>
    </source>
</reference>
<dbReference type="Pfam" id="PF03473">
    <property type="entry name" value="MOSC"/>
    <property type="match status" value="1"/>
</dbReference>
<evidence type="ECO:0000313" key="3">
    <source>
        <dbReference type="Proteomes" id="UP000829069"/>
    </source>
</evidence>